<sequence length="209" mass="22701">MRSRSVLGRVPGVYSNLFFSVGLAVATRSFHEAQADGQCQESCRCLHRPPSDVGGLFAGFNFSFASASACCAGLCFNYCVSLEGERKTVMFKCLTASFSSLLAPAHMNPHDLEPAGRSQFAEARTAPAPAAVFSNFLVSGEAGREIASDRVLACVYFPVARTDEREDRFAMSRKIFTTLLVSATSACRTSFNMSRIIFKTLLVSASYRL</sequence>
<dbReference type="Proteomes" id="UP001189429">
    <property type="component" value="Unassembled WGS sequence"/>
</dbReference>
<proteinExistence type="predicted"/>
<accession>A0ABN9S2F9</accession>
<keyword evidence="2" id="KW-1185">Reference proteome</keyword>
<dbReference type="EMBL" id="CAUYUJ010009091">
    <property type="protein sequence ID" value="CAK0825814.1"/>
    <property type="molecule type" value="Genomic_DNA"/>
</dbReference>
<evidence type="ECO:0000313" key="1">
    <source>
        <dbReference type="EMBL" id="CAK0825814.1"/>
    </source>
</evidence>
<reference evidence="1" key="1">
    <citation type="submission" date="2023-10" db="EMBL/GenBank/DDBJ databases">
        <authorList>
            <person name="Chen Y."/>
            <person name="Shah S."/>
            <person name="Dougan E. K."/>
            <person name="Thang M."/>
            <person name="Chan C."/>
        </authorList>
    </citation>
    <scope>NUCLEOTIDE SEQUENCE [LARGE SCALE GENOMIC DNA]</scope>
</reference>
<name>A0ABN9S2F9_9DINO</name>
<protein>
    <recommendedName>
        <fullName evidence="3">Transmembrane protein</fullName>
    </recommendedName>
</protein>
<evidence type="ECO:0008006" key="3">
    <source>
        <dbReference type="Google" id="ProtNLM"/>
    </source>
</evidence>
<comment type="caution">
    <text evidence="1">The sequence shown here is derived from an EMBL/GenBank/DDBJ whole genome shotgun (WGS) entry which is preliminary data.</text>
</comment>
<organism evidence="1 2">
    <name type="scientific">Prorocentrum cordatum</name>
    <dbReference type="NCBI Taxonomy" id="2364126"/>
    <lineage>
        <taxon>Eukaryota</taxon>
        <taxon>Sar</taxon>
        <taxon>Alveolata</taxon>
        <taxon>Dinophyceae</taxon>
        <taxon>Prorocentrales</taxon>
        <taxon>Prorocentraceae</taxon>
        <taxon>Prorocentrum</taxon>
    </lineage>
</organism>
<gene>
    <name evidence="1" type="ORF">PCOR1329_LOCUS25843</name>
</gene>
<evidence type="ECO:0000313" key="2">
    <source>
        <dbReference type="Proteomes" id="UP001189429"/>
    </source>
</evidence>